<keyword evidence="1 2" id="KW-0690">Ribosome biogenesis</keyword>
<protein>
    <recommendedName>
        <fullName evidence="2">Ribosome-binding factor A</fullName>
    </recommendedName>
</protein>
<reference evidence="3" key="1">
    <citation type="submission" date="2022-05" db="EMBL/GenBank/DDBJ databases">
        <authorList>
            <person name="Pankratov T."/>
        </authorList>
    </citation>
    <scope>NUCLEOTIDE SEQUENCE</scope>
    <source>
        <strain evidence="3">BP6-180914</strain>
    </source>
</reference>
<keyword evidence="2" id="KW-0963">Cytoplasm</keyword>
<evidence type="ECO:0000256" key="1">
    <source>
        <dbReference type="ARBA" id="ARBA00022517"/>
    </source>
</evidence>
<dbReference type="InterPro" id="IPR015946">
    <property type="entry name" value="KH_dom-like_a/b"/>
</dbReference>
<dbReference type="GO" id="GO:0043024">
    <property type="term" value="F:ribosomal small subunit binding"/>
    <property type="evidence" value="ECO:0007669"/>
    <property type="project" value="TreeGrafter"/>
</dbReference>
<dbReference type="EMBL" id="JAMOIM010000017">
    <property type="protein sequence ID" value="MCW6510662.1"/>
    <property type="molecule type" value="Genomic_DNA"/>
</dbReference>
<dbReference type="PROSITE" id="PS01319">
    <property type="entry name" value="RBFA"/>
    <property type="match status" value="1"/>
</dbReference>
<organism evidence="3 4">
    <name type="scientific">Lichenifustis flavocetrariae</name>
    <dbReference type="NCBI Taxonomy" id="2949735"/>
    <lineage>
        <taxon>Bacteria</taxon>
        <taxon>Pseudomonadati</taxon>
        <taxon>Pseudomonadota</taxon>
        <taxon>Alphaproteobacteria</taxon>
        <taxon>Hyphomicrobiales</taxon>
        <taxon>Lichenihabitantaceae</taxon>
        <taxon>Lichenifustis</taxon>
    </lineage>
</organism>
<dbReference type="InterPro" id="IPR020053">
    <property type="entry name" value="Ribosome-bd_factorA_CS"/>
</dbReference>
<dbReference type="AlphaFoldDB" id="A0AA41Z7G1"/>
<comment type="function">
    <text evidence="2">One of several proteins that assist in the late maturation steps of the functional core of the 30S ribosomal subunit. Associates with free 30S ribosomal subunits (but not with 30S subunits that are part of 70S ribosomes or polysomes). Required for efficient processing of 16S rRNA. May interact with the 5'-terminal helix region of 16S rRNA.</text>
</comment>
<sequence>MSRAHHSGDQPSQRMLRVGELIRHVVAELLSRGGINDPVLDGHVISVPEVRMSPDLKLATVYIMPLGGKDVEPVLQSLDRNRKFIRTEVAHKCTLRFAPDLRFRVDESFDRGARIDALLASPEVQRDLAVMGEDDADEGQDLRH</sequence>
<evidence type="ECO:0000256" key="2">
    <source>
        <dbReference type="HAMAP-Rule" id="MF_00003"/>
    </source>
</evidence>
<evidence type="ECO:0000313" key="3">
    <source>
        <dbReference type="EMBL" id="MCW6510662.1"/>
    </source>
</evidence>
<comment type="similarity">
    <text evidence="2">Belongs to the RbfA family.</text>
</comment>
<accession>A0AA41Z7G1</accession>
<dbReference type="NCBIfam" id="NF001802">
    <property type="entry name" value="PRK00521.2-5"/>
    <property type="match status" value="1"/>
</dbReference>
<dbReference type="NCBIfam" id="TIGR00082">
    <property type="entry name" value="rbfA"/>
    <property type="match status" value="1"/>
</dbReference>
<dbReference type="InterPro" id="IPR023799">
    <property type="entry name" value="RbfA_dom_sf"/>
</dbReference>
<dbReference type="InterPro" id="IPR000238">
    <property type="entry name" value="RbfA"/>
</dbReference>
<dbReference type="Pfam" id="PF02033">
    <property type="entry name" value="RBFA"/>
    <property type="match status" value="1"/>
</dbReference>
<comment type="caution">
    <text evidence="3">The sequence shown here is derived from an EMBL/GenBank/DDBJ whole genome shotgun (WGS) entry which is preliminary data.</text>
</comment>
<name>A0AA41Z7G1_9HYPH</name>
<dbReference type="HAMAP" id="MF_00003">
    <property type="entry name" value="RbfA"/>
    <property type="match status" value="1"/>
</dbReference>
<evidence type="ECO:0000313" key="4">
    <source>
        <dbReference type="Proteomes" id="UP001165667"/>
    </source>
</evidence>
<proteinExistence type="inferred from homology"/>
<keyword evidence="4" id="KW-1185">Reference proteome</keyword>
<gene>
    <name evidence="2 3" type="primary">rbfA</name>
    <name evidence="3" type="ORF">M8523_21845</name>
</gene>
<dbReference type="SUPFAM" id="SSF89919">
    <property type="entry name" value="Ribosome-binding factor A, RbfA"/>
    <property type="match status" value="1"/>
</dbReference>
<dbReference type="RefSeq" id="WP_282587039.1">
    <property type="nucleotide sequence ID" value="NZ_JAMOIM010000017.1"/>
</dbReference>
<comment type="subunit">
    <text evidence="2">Monomer. Binds 30S ribosomal subunits, but not 50S ribosomal subunits or 70S ribosomes.</text>
</comment>
<comment type="subcellular location">
    <subcellularLocation>
        <location evidence="2">Cytoplasm</location>
    </subcellularLocation>
</comment>
<dbReference type="Proteomes" id="UP001165667">
    <property type="component" value="Unassembled WGS sequence"/>
</dbReference>
<dbReference type="GO" id="GO:0030490">
    <property type="term" value="P:maturation of SSU-rRNA"/>
    <property type="evidence" value="ECO:0007669"/>
    <property type="project" value="UniProtKB-UniRule"/>
</dbReference>
<dbReference type="GO" id="GO:0005829">
    <property type="term" value="C:cytosol"/>
    <property type="evidence" value="ECO:0007669"/>
    <property type="project" value="TreeGrafter"/>
</dbReference>
<dbReference type="Gene3D" id="3.30.300.20">
    <property type="match status" value="1"/>
</dbReference>
<dbReference type="PANTHER" id="PTHR33515:SF1">
    <property type="entry name" value="RIBOSOME-BINDING FACTOR A, CHLOROPLASTIC-RELATED"/>
    <property type="match status" value="1"/>
</dbReference>
<dbReference type="PANTHER" id="PTHR33515">
    <property type="entry name" value="RIBOSOME-BINDING FACTOR A, CHLOROPLASTIC-RELATED"/>
    <property type="match status" value="1"/>
</dbReference>